<dbReference type="EMBL" id="LR796527">
    <property type="protein sequence ID" value="CAB4150024.1"/>
    <property type="molecule type" value="Genomic_DNA"/>
</dbReference>
<proteinExistence type="predicted"/>
<evidence type="ECO:0000313" key="1">
    <source>
        <dbReference type="EMBL" id="CAB4150024.1"/>
    </source>
</evidence>
<protein>
    <submittedName>
        <fullName evidence="1">Uncharacterized protein</fullName>
    </submittedName>
</protein>
<sequence length="73" mass="8526">MSELQKCRWCGCLRASDQMTDNRCCPGLCDERFEVHCVDVSDKIRDYRISKGELERPQDLRSFPCVIKPLEES</sequence>
<reference evidence="1" key="1">
    <citation type="submission" date="2020-04" db="EMBL/GenBank/DDBJ databases">
        <authorList>
            <person name="Chiriac C."/>
            <person name="Salcher M."/>
            <person name="Ghai R."/>
            <person name="Kavagutti S V."/>
        </authorList>
    </citation>
    <scope>NUCLEOTIDE SEQUENCE</scope>
</reference>
<organism evidence="1">
    <name type="scientific">uncultured Caudovirales phage</name>
    <dbReference type="NCBI Taxonomy" id="2100421"/>
    <lineage>
        <taxon>Viruses</taxon>
        <taxon>Duplodnaviria</taxon>
        <taxon>Heunggongvirae</taxon>
        <taxon>Uroviricota</taxon>
        <taxon>Caudoviricetes</taxon>
        <taxon>Peduoviridae</taxon>
        <taxon>Maltschvirus</taxon>
        <taxon>Maltschvirus maltsch</taxon>
    </lineage>
</organism>
<accession>A0A6J5MT33</accession>
<name>A0A6J5MT33_9CAUD</name>
<gene>
    <name evidence="1" type="ORF">UFOVP558_61</name>
</gene>